<gene>
    <name evidence="2" type="ORF">GTO89_06665</name>
</gene>
<dbReference type="Proteomes" id="UP000471031">
    <property type="component" value="Unassembled WGS sequence"/>
</dbReference>
<dbReference type="InterPro" id="IPR018530">
    <property type="entry name" value="SiaC"/>
</dbReference>
<evidence type="ECO:0000313" key="2">
    <source>
        <dbReference type="EMBL" id="MZP42721.1"/>
    </source>
</evidence>
<accession>A0A845LAX3</accession>
<dbReference type="Pfam" id="PF09345">
    <property type="entry name" value="SiaC"/>
    <property type="match status" value="1"/>
</dbReference>
<reference evidence="2 3" key="1">
    <citation type="submission" date="2020-01" db="EMBL/GenBank/DDBJ databases">
        <title>Whole genome sequence of Heliobacterium gestii DSM 11169.</title>
        <authorList>
            <person name="Kyndt J.A."/>
            <person name="Meyer T.E."/>
        </authorList>
    </citation>
    <scope>NUCLEOTIDE SEQUENCE [LARGE SCALE GENOMIC DNA]</scope>
    <source>
        <strain evidence="2 3">DSM 11169</strain>
    </source>
</reference>
<dbReference type="EMBL" id="WXEX01000004">
    <property type="protein sequence ID" value="MZP42721.1"/>
    <property type="molecule type" value="Genomic_DNA"/>
</dbReference>
<evidence type="ECO:0000259" key="1">
    <source>
        <dbReference type="Pfam" id="PF09345"/>
    </source>
</evidence>
<sequence>MEKLFIAGSKGTPEVDFDPQRHMLKLSGQSYPENAFTFYEPVLRWVDAYLDQLTAEVNVVIDFSFPYINTSSSKCVMMLLEKLDDAFKKGKRLSLNWYYDEDNDSELECAEEFKEDVSMPFQIISRERKDGPGR</sequence>
<keyword evidence="3" id="KW-1185">Reference proteome</keyword>
<feature type="domain" description="SiaC family regulatory phosphoprotein" evidence="1">
    <location>
        <begin position="6"/>
        <end position="125"/>
    </location>
</feature>
<evidence type="ECO:0000313" key="3">
    <source>
        <dbReference type="Proteomes" id="UP000471031"/>
    </source>
</evidence>
<dbReference type="AlphaFoldDB" id="A0A845LAX3"/>
<name>A0A845LAX3_HELGE</name>
<organism evidence="2 3">
    <name type="scientific">Heliomicrobium gestii</name>
    <name type="common">Heliobacterium gestii</name>
    <dbReference type="NCBI Taxonomy" id="2699"/>
    <lineage>
        <taxon>Bacteria</taxon>
        <taxon>Bacillati</taxon>
        <taxon>Bacillota</taxon>
        <taxon>Clostridia</taxon>
        <taxon>Eubacteriales</taxon>
        <taxon>Heliobacteriaceae</taxon>
        <taxon>Heliomicrobium</taxon>
    </lineage>
</organism>
<dbReference type="OrthoDB" id="5297629at2"/>
<dbReference type="RefSeq" id="WP_161261273.1">
    <property type="nucleotide sequence ID" value="NZ_JAFBDC010000003.1"/>
</dbReference>
<comment type="caution">
    <text evidence="2">The sequence shown here is derived from an EMBL/GenBank/DDBJ whole genome shotgun (WGS) entry which is preliminary data.</text>
</comment>
<proteinExistence type="predicted"/>
<protein>
    <submittedName>
        <fullName evidence="2">DUF1987 domain-containing protein</fullName>
    </submittedName>
</protein>